<evidence type="ECO:0000313" key="3">
    <source>
        <dbReference type="Proteomes" id="UP001244011"/>
    </source>
</evidence>
<gene>
    <name evidence="2" type="ORF">QBC33DRAFT_580056</name>
</gene>
<sequence>MEAQRRERPNLQPIWTDYYNLKGHPKSAFRVAHSPLFSASRRSPRTLPSPVYPSNSGYDPTIRRHERTMVESFDQRARQTLGLPDGLPRCLPPIAEQACATHPPSPATPHSPHGLFQVPRRQTIADETRSRLLSRVPPLHVRGVSTPVDRRRSLPTTPTCNRRRNSHLMREHLQAWGHIYVSNATSADCFVAAVALRRPSEASSGDEEIKQEKDSAATKSSRRTIRARIRPRAPERKPFILQRTFDLDELRATIPEPSPTSSATSRRPSADLSPFAQAHPGRRRSSGGVASSGAGSLVVPEANKSLVLDAKALPIHLQYARVHVPVLAALMLSGHVREGDIIDLPMPHPEAWPQTIAYFYTGLGELTEAIKRNILYLAGKV</sequence>
<dbReference type="RefSeq" id="XP_060280995.1">
    <property type="nucleotide sequence ID" value="XM_060431179.1"/>
</dbReference>
<reference evidence="2" key="1">
    <citation type="submission" date="2023-06" db="EMBL/GenBank/DDBJ databases">
        <title>Genome-scale phylogeny and comparative genomics of the fungal order Sordariales.</title>
        <authorList>
            <consortium name="Lawrence Berkeley National Laboratory"/>
            <person name="Hensen N."/>
            <person name="Bonometti L."/>
            <person name="Westerberg I."/>
            <person name="Brannstrom I.O."/>
            <person name="Guillou S."/>
            <person name="Cros-Aarteil S."/>
            <person name="Calhoun S."/>
            <person name="Haridas S."/>
            <person name="Kuo A."/>
            <person name="Mondo S."/>
            <person name="Pangilinan J."/>
            <person name="Riley R."/>
            <person name="Labutti K."/>
            <person name="Andreopoulos B."/>
            <person name="Lipzen A."/>
            <person name="Chen C."/>
            <person name="Yanf M."/>
            <person name="Daum C."/>
            <person name="Ng V."/>
            <person name="Clum A."/>
            <person name="Steindorff A."/>
            <person name="Ohm R."/>
            <person name="Martin F."/>
            <person name="Silar P."/>
            <person name="Natvig D."/>
            <person name="Lalanne C."/>
            <person name="Gautier V."/>
            <person name="Ament-Velasquez S.L."/>
            <person name="Kruys A."/>
            <person name="Hutchinson M.I."/>
            <person name="Powell A.J."/>
            <person name="Barry K."/>
            <person name="Miller A.N."/>
            <person name="Grigoriev I.V."/>
            <person name="Debuchy R."/>
            <person name="Gladieux P."/>
            <person name="Thoren M.H."/>
            <person name="Johannesson H."/>
        </authorList>
    </citation>
    <scope>NUCLEOTIDE SEQUENCE</scope>
    <source>
        <strain evidence="2">8032-3</strain>
    </source>
</reference>
<feature type="region of interest" description="Disordered" evidence="1">
    <location>
        <begin position="200"/>
        <end position="233"/>
    </location>
</feature>
<name>A0AAJ0BXA7_9PEZI</name>
<dbReference type="GeneID" id="85314366"/>
<evidence type="ECO:0000256" key="1">
    <source>
        <dbReference type="SAM" id="MobiDB-lite"/>
    </source>
</evidence>
<feature type="region of interest" description="Disordered" evidence="1">
    <location>
        <begin position="250"/>
        <end position="294"/>
    </location>
</feature>
<evidence type="ECO:0000313" key="2">
    <source>
        <dbReference type="EMBL" id="KAK1764782.1"/>
    </source>
</evidence>
<feature type="compositionally biased region" description="Basic and acidic residues" evidence="1">
    <location>
        <begin position="207"/>
        <end position="216"/>
    </location>
</feature>
<feature type="compositionally biased region" description="Basic residues" evidence="1">
    <location>
        <begin position="220"/>
        <end position="231"/>
    </location>
</feature>
<dbReference type="Proteomes" id="UP001244011">
    <property type="component" value="Unassembled WGS sequence"/>
</dbReference>
<organism evidence="2 3">
    <name type="scientific">Phialemonium atrogriseum</name>
    <dbReference type="NCBI Taxonomy" id="1093897"/>
    <lineage>
        <taxon>Eukaryota</taxon>
        <taxon>Fungi</taxon>
        <taxon>Dikarya</taxon>
        <taxon>Ascomycota</taxon>
        <taxon>Pezizomycotina</taxon>
        <taxon>Sordariomycetes</taxon>
        <taxon>Sordariomycetidae</taxon>
        <taxon>Cephalothecales</taxon>
        <taxon>Cephalothecaceae</taxon>
        <taxon>Phialemonium</taxon>
    </lineage>
</organism>
<evidence type="ECO:0008006" key="4">
    <source>
        <dbReference type="Google" id="ProtNLM"/>
    </source>
</evidence>
<accession>A0AAJ0BXA7</accession>
<protein>
    <recommendedName>
        <fullName evidence="4">BTB domain-containing protein</fullName>
    </recommendedName>
</protein>
<dbReference type="AlphaFoldDB" id="A0AAJ0BXA7"/>
<proteinExistence type="predicted"/>
<keyword evidence="3" id="KW-1185">Reference proteome</keyword>
<feature type="region of interest" description="Disordered" evidence="1">
    <location>
        <begin position="40"/>
        <end position="61"/>
    </location>
</feature>
<dbReference type="EMBL" id="MU839018">
    <property type="protein sequence ID" value="KAK1764782.1"/>
    <property type="molecule type" value="Genomic_DNA"/>
</dbReference>
<comment type="caution">
    <text evidence="2">The sequence shown here is derived from an EMBL/GenBank/DDBJ whole genome shotgun (WGS) entry which is preliminary data.</text>
</comment>